<dbReference type="InterPro" id="IPR029787">
    <property type="entry name" value="Nucleotide_cyclase"/>
</dbReference>
<dbReference type="AlphaFoldDB" id="A0A4V3CW62"/>
<dbReference type="FunFam" id="3.30.70.270:FF:000001">
    <property type="entry name" value="Diguanylate cyclase domain protein"/>
    <property type="match status" value="1"/>
</dbReference>
<evidence type="ECO:0000259" key="5">
    <source>
        <dbReference type="PROSITE" id="PS50887"/>
    </source>
</evidence>
<dbReference type="EMBL" id="SNXY01000007">
    <property type="protein sequence ID" value="TDP85128.1"/>
    <property type="molecule type" value="Genomic_DNA"/>
</dbReference>
<protein>
    <recommendedName>
        <fullName evidence="1">diguanylate cyclase</fullName>
        <ecNumber evidence="1">2.7.7.65</ecNumber>
    </recommendedName>
</protein>
<dbReference type="GO" id="GO:0005886">
    <property type="term" value="C:plasma membrane"/>
    <property type="evidence" value="ECO:0007669"/>
    <property type="project" value="TreeGrafter"/>
</dbReference>
<sequence>MARPSIVTKALTQAIFRIAVVSICAGAISYFYNRSAIDESVREQLLLTTEQKLQRESLPFVEIRDLEHNFLREFERRRAEPGADDALAADFDRFFVRRDDGSYVQRPGIFEGEPLADGRRFPQMSATYAPDTPPDRDVKARFALAFLLSEKYGSALGDRVFNFYGVVPEKGFPIHQSVDISKVFTYSGPDKLDLDDYEFYTRGFTATEDATIFTKIYYDYSNRSWMTTIATPGGRAADGRWTILASVDMPLFDLMQRTAEPTLHGSYSTIFTRDAEGTLVFDAAHTAAITGSAGQASIRSLGLADRYPVLTAALTTTGGVAIVTTADEIVAVGHIPGTPWALAIHYPKALMAPAILRNLMIVVLLGLATLVVEVFLLRSILQDQVARPLARLVRAAQSLGRGGGRFDRATLPPPSGDEIGTLAEAFADMTRRVDDAREQLEDRVRARTEDLEAINLRLVQLSTTDPLTGLANRRQLDVSMEAAWTAARSDGRPFALAMIDVDWFKLYNDGYGHQAGDACLGTVAARLRGAVPKGHLVARYGGEEFAVLMPDTDADAARRLCEALARSVGTPAIPHEGSPLGRVTISIGAVACGAGDCRGVDALLRAADAALYDAKAAGRDRIRVATPAADAAAA</sequence>
<keyword evidence="3" id="KW-0812">Transmembrane</keyword>
<dbReference type="PROSITE" id="PS50887">
    <property type="entry name" value="GGDEF"/>
    <property type="match status" value="1"/>
</dbReference>
<feature type="transmembrane region" description="Helical" evidence="3">
    <location>
        <begin position="14"/>
        <end position="32"/>
    </location>
</feature>
<dbReference type="Gene3D" id="3.30.70.270">
    <property type="match status" value="1"/>
</dbReference>
<feature type="domain" description="HAMP" evidence="4">
    <location>
        <begin position="383"/>
        <end position="438"/>
    </location>
</feature>
<dbReference type="GO" id="GO:0007165">
    <property type="term" value="P:signal transduction"/>
    <property type="evidence" value="ECO:0007669"/>
    <property type="project" value="InterPro"/>
</dbReference>
<dbReference type="Pfam" id="PF00672">
    <property type="entry name" value="HAMP"/>
    <property type="match status" value="1"/>
</dbReference>
<dbReference type="CDD" id="cd06225">
    <property type="entry name" value="HAMP"/>
    <property type="match status" value="1"/>
</dbReference>
<dbReference type="PROSITE" id="PS50885">
    <property type="entry name" value="HAMP"/>
    <property type="match status" value="1"/>
</dbReference>
<dbReference type="Pfam" id="PF00990">
    <property type="entry name" value="GGDEF"/>
    <property type="match status" value="1"/>
</dbReference>
<evidence type="ECO:0000313" key="6">
    <source>
        <dbReference type="EMBL" id="TDP85128.1"/>
    </source>
</evidence>
<dbReference type="GO" id="GO:0043709">
    <property type="term" value="P:cell adhesion involved in single-species biofilm formation"/>
    <property type="evidence" value="ECO:0007669"/>
    <property type="project" value="TreeGrafter"/>
</dbReference>
<proteinExistence type="predicted"/>
<dbReference type="SMART" id="SM00304">
    <property type="entry name" value="HAMP"/>
    <property type="match status" value="1"/>
</dbReference>
<dbReference type="GO" id="GO:0052621">
    <property type="term" value="F:diguanylate cyclase activity"/>
    <property type="evidence" value="ECO:0007669"/>
    <property type="project" value="UniProtKB-EC"/>
</dbReference>
<dbReference type="Proteomes" id="UP000294547">
    <property type="component" value="Unassembled WGS sequence"/>
</dbReference>
<feature type="domain" description="GGDEF" evidence="5">
    <location>
        <begin position="492"/>
        <end position="627"/>
    </location>
</feature>
<evidence type="ECO:0000256" key="2">
    <source>
        <dbReference type="ARBA" id="ARBA00034247"/>
    </source>
</evidence>
<evidence type="ECO:0000313" key="7">
    <source>
        <dbReference type="Proteomes" id="UP000294547"/>
    </source>
</evidence>
<accession>A0A4V3CW62</accession>
<dbReference type="EC" id="2.7.7.65" evidence="1"/>
<dbReference type="OrthoDB" id="9812260at2"/>
<comment type="caution">
    <text evidence="6">The sequence shown here is derived from an EMBL/GenBank/DDBJ whole genome shotgun (WGS) entry which is preliminary data.</text>
</comment>
<dbReference type="InterPro" id="IPR003660">
    <property type="entry name" value="HAMP_dom"/>
</dbReference>
<organism evidence="6 7">
    <name type="scientific">Oharaeibacter diazotrophicus</name>
    <dbReference type="NCBI Taxonomy" id="1920512"/>
    <lineage>
        <taxon>Bacteria</taxon>
        <taxon>Pseudomonadati</taxon>
        <taxon>Pseudomonadota</taxon>
        <taxon>Alphaproteobacteria</taxon>
        <taxon>Hyphomicrobiales</taxon>
        <taxon>Pleomorphomonadaceae</taxon>
        <taxon>Oharaeibacter</taxon>
    </lineage>
</organism>
<dbReference type="NCBIfam" id="TIGR00254">
    <property type="entry name" value="GGDEF"/>
    <property type="match status" value="1"/>
</dbReference>
<dbReference type="InterPro" id="IPR000160">
    <property type="entry name" value="GGDEF_dom"/>
</dbReference>
<evidence type="ECO:0000259" key="4">
    <source>
        <dbReference type="PROSITE" id="PS50885"/>
    </source>
</evidence>
<dbReference type="Gene3D" id="6.10.340.10">
    <property type="match status" value="1"/>
</dbReference>
<dbReference type="SUPFAM" id="SSF158472">
    <property type="entry name" value="HAMP domain-like"/>
    <property type="match status" value="1"/>
</dbReference>
<comment type="catalytic activity">
    <reaction evidence="2">
        <text>2 GTP = 3',3'-c-di-GMP + 2 diphosphate</text>
        <dbReference type="Rhea" id="RHEA:24898"/>
        <dbReference type="ChEBI" id="CHEBI:33019"/>
        <dbReference type="ChEBI" id="CHEBI:37565"/>
        <dbReference type="ChEBI" id="CHEBI:58805"/>
        <dbReference type="EC" id="2.7.7.65"/>
    </reaction>
</comment>
<dbReference type="InterPro" id="IPR050469">
    <property type="entry name" value="Diguanylate_Cyclase"/>
</dbReference>
<dbReference type="PANTHER" id="PTHR45138">
    <property type="entry name" value="REGULATORY COMPONENTS OF SENSORY TRANSDUCTION SYSTEM"/>
    <property type="match status" value="1"/>
</dbReference>
<name>A0A4V3CW62_9HYPH</name>
<feature type="transmembrane region" description="Helical" evidence="3">
    <location>
        <begin position="355"/>
        <end position="377"/>
    </location>
</feature>
<dbReference type="CDD" id="cd01949">
    <property type="entry name" value="GGDEF"/>
    <property type="match status" value="1"/>
</dbReference>
<dbReference type="SUPFAM" id="SSF55073">
    <property type="entry name" value="Nucleotide cyclase"/>
    <property type="match status" value="1"/>
</dbReference>
<dbReference type="RefSeq" id="WP_126540997.1">
    <property type="nucleotide sequence ID" value="NZ_BSPM01000004.1"/>
</dbReference>
<dbReference type="PANTHER" id="PTHR45138:SF9">
    <property type="entry name" value="DIGUANYLATE CYCLASE DGCM-RELATED"/>
    <property type="match status" value="1"/>
</dbReference>
<evidence type="ECO:0000256" key="3">
    <source>
        <dbReference type="SAM" id="Phobius"/>
    </source>
</evidence>
<dbReference type="GO" id="GO:1902201">
    <property type="term" value="P:negative regulation of bacterial-type flagellum-dependent cell motility"/>
    <property type="evidence" value="ECO:0007669"/>
    <property type="project" value="TreeGrafter"/>
</dbReference>
<keyword evidence="3" id="KW-0472">Membrane</keyword>
<dbReference type="InterPro" id="IPR043128">
    <property type="entry name" value="Rev_trsase/Diguanyl_cyclase"/>
</dbReference>
<keyword evidence="3" id="KW-1133">Transmembrane helix</keyword>
<gene>
    <name evidence="6" type="ORF">EDD54_1975</name>
</gene>
<evidence type="ECO:0000256" key="1">
    <source>
        <dbReference type="ARBA" id="ARBA00012528"/>
    </source>
</evidence>
<dbReference type="SMART" id="SM00267">
    <property type="entry name" value="GGDEF"/>
    <property type="match status" value="1"/>
</dbReference>
<reference evidence="6 7" key="1">
    <citation type="submission" date="2019-03" db="EMBL/GenBank/DDBJ databases">
        <title>Genomic Encyclopedia of Type Strains, Phase IV (KMG-IV): sequencing the most valuable type-strain genomes for metagenomic binning, comparative biology and taxonomic classification.</title>
        <authorList>
            <person name="Goeker M."/>
        </authorList>
    </citation>
    <scope>NUCLEOTIDE SEQUENCE [LARGE SCALE GENOMIC DNA]</scope>
    <source>
        <strain evidence="6 7">DSM 102969</strain>
    </source>
</reference>
<keyword evidence="7" id="KW-1185">Reference proteome</keyword>